<reference evidence="3" key="2">
    <citation type="submission" date="2025-09" db="UniProtKB">
        <authorList>
            <consortium name="Ensembl"/>
        </authorList>
    </citation>
    <scope>IDENTIFICATION</scope>
</reference>
<dbReference type="InterPro" id="IPR001304">
    <property type="entry name" value="C-type_lectin-like"/>
</dbReference>
<dbReference type="SMART" id="SM00034">
    <property type="entry name" value="CLECT"/>
    <property type="match status" value="1"/>
</dbReference>
<organism evidence="3 4">
    <name type="scientific">Dicentrarchus labrax</name>
    <name type="common">European seabass</name>
    <name type="synonym">Morone labrax</name>
    <dbReference type="NCBI Taxonomy" id="13489"/>
    <lineage>
        <taxon>Eukaryota</taxon>
        <taxon>Metazoa</taxon>
        <taxon>Chordata</taxon>
        <taxon>Craniata</taxon>
        <taxon>Vertebrata</taxon>
        <taxon>Euteleostomi</taxon>
        <taxon>Actinopterygii</taxon>
        <taxon>Neopterygii</taxon>
        <taxon>Teleostei</taxon>
        <taxon>Neoteleostei</taxon>
        <taxon>Acanthomorphata</taxon>
        <taxon>Eupercaria</taxon>
        <taxon>Moronidae</taxon>
        <taxon>Dicentrarchus</taxon>
    </lineage>
</organism>
<evidence type="ECO:0000313" key="4">
    <source>
        <dbReference type="Proteomes" id="UP000694389"/>
    </source>
</evidence>
<dbReference type="PROSITE" id="PS00615">
    <property type="entry name" value="C_TYPE_LECTIN_1"/>
    <property type="match status" value="1"/>
</dbReference>
<reference evidence="3" key="1">
    <citation type="submission" date="2025-08" db="UniProtKB">
        <authorList>
            <consortium name="Ensembl"/>
        </authorList>
    </citation>
    <scope>IDENTIFICATION</scope>
</reference>
<dbReference type="InterPro" id="IPR018378">
    <property type="entry name" value="C-type_lectin_CS"/>
</dbReference>
<dbReference type="GeneTree" id="ENSGT00940000169208"/>
<evidence type="ECO:0000259" key="2">
    <source>
        <dbReference type="PROSITE" id="PS50041"/>
    </source>
</evidence>
<evidence type="ECO:0000313" key="3">
    <source>
        <dbReference type="Ensembl" id="ENSDLAP00005080061.1"/>
    </source>
</evidence>
<dbReference type="InterPro" id="IPR050111">
    <property type="entry name" value="C-type_lectin/snaclec_domain"/>
</dbReference>
<dbReference type="AlphaFoldDB" id="A0A8P4KHR3"/>
<dbReference type="PROSITE" id="PS50041">
    <property type="entry name" value="C_TYPE_LECTIN_2"/>
    <property type="match status" value="1"/>
</dbReference>
<protein>
    <recommendedName>
        <fullName evidence="2">C-type lectin domain-containing protein</fullName>
    </recommendedName>
</protein>
<keyword evidence="1" id="KW-1015">Disulfide bond</keyword>
<dbReference type="SUPFAM" id="SSF56436">
    <property type="entry name" value="C-type lectin-like"/>
    <property type="match status" value="1"/>
</dbReference>
<proteinExistence type="predicted"/>
<evidence type="ECO:0000256" key="1">
    <source>
        <dbReference type="ARBA" id="ARBA00023157"/>
    </source>
</evidence>
<dbReference type="Gene3D" id="3.10.100.10">
    <property type="entry name" value="Mannose-Binding Protein A, subunit A"/>
    <property type="match status" value="1"/>
</dbReference>
<feature type="domain" description="C-type lectin" evidence="2">
    <location>
        <begin position="102"/>
        <end position="221"/>
    </location>
</feature>
<sequence>MTRRLAVYKEWFSSSSMPPLRSAEATHTGTEEEKLILQQRIIIFSICISSNMKMLTVSALVCAMMALTRAAALPEASPENDQTAKSHLVKRSTSCTGRWSEFSGRCFHYVPRPMTWAKAEKNCLTMGGNLASVHNELEYHELQRLIMSASYEYKETWIGGSDAQEENQWFWSDGTPFDYMNWCPGEPNNHSGRQSCLQINHGAQKCWDDYHCHFKKPSVCVKKI</sequence>
<dbReference type="CDD" id="cd00037">
    <property type="entry name" value="CLECT"/>
    <property type="match status" value="1"/>
</dbReference>
<dbReference type="Pfam" id="PF00059">
    <property type="entry name" value="Lectin_C"/>
    <property type="match status" value="1"/>
</dbReference>
<dbReference type="Ensembl" id="ENSDLAT00005071733.1">
    <property type="protein sequence ID" value="ENSDLAP00005080061.1"/>
    <property type="gene ID" value="ENSDLAG00005029366.1"/>
</dbReference>
<dbReference type="InterPro" id="IPR016187">
    <property type="entry name" value="CTDL_fold"/>
</dbReference>
<dbReference type="InterPro" id="IPR016186">
    <property type="entry name" value="C-type_lectin-like/link_sf"/>
</dbReference>
<keyword evidence="4" id="KW-1185">Reference proteome</keyword>
<accession>A0A8P4KHR3</accession>
<dbReference type="PANTHER" id="PTHR22803">
    <property type="entry name" value="MANNOSE, PHOSPHOLIPASE, LECTIN RECEPTOR RELATED"/>
    <property type="match status" value="1"/>
</dbReference>
<name>A0A8P4KHR3_DICLA</name>
<dbReference type="Proteomes" id="UP000694389">
    <property type="component" value="Unassembled WGS sequence"/>
</dbReference>